<dbReference type="Proteomes" id="UP000429607">
    <property type="component" value="Unassembled WGS sequence"/>
</dbReference>
<dbReference type="GO" id="GO:0004386">
    <property type="term" value="F:helicase activity"/>
    <property type="evidence" value="ECO:0007669"/>
    <property type="project" value="UniProtKB-KW"/>
</dbReference>
<dbReference type="InterPro" id="IPR047187">
    <property type="entry name" value="SF1_C_Upf1"/>
</dbReference>
<accession>A0A6A4FGS6</accession>
<feature type="compositionally biased region" description="Basic and acidic residues" evidence="8">
    <location>
        <begin position="2441"/>
        <end position="2452"/>
    </location>
</feature>
<organism evidence="12 14">
    <name type="scientific">Phytophthora rubi</name>
    <dbReference type="NCBI Taxonomy" id="129364"/>
    <lineage>
        <taxon>Eukaryota</taxon>
        <taxon>Sar</taxon>
        <taxon>Stramenopiles</taxon>
        <taxon>Oomycota</taxon>
        <taxon>Peronosporomycetes</taxon>
        <taxon>Peronosporales</taxon>
        <taxon>Peronosporaceae</taxon>
        <taxon>Phytophthora</taxon>
    </lineage>
</organism>
<feature type="compositionally biased region" description="Basic and acidic residues" evidence="8">
    <location>
        <begin position="1012"/>
        <end position="1023"/>
    </location>
</feature>
<dbReference type="PANTHER" id="PTHR10887">
    <property type="entry name" value="DNA2/NAM7 HELICASE FAMILY"/>
    <property type="match status" value="1"/>
</dbReference>
<feature type="compositionally biased region" description="Polar residues" evidence="8">
    <location>
        <begin position="2155"/>
        <end position="2168"/>
    </location>
</feature>
<feature type="region of interest" description="Disordered" evidence="8">
    <location>
        <begin position="947"/>
        <end position="983"/>
    </location>
</feature>
<gene>
    <name evidence="11" type="ORF">PR001_g14150</name>
    <name evidence="10" type="ORF">PR002_g13356</name>
    <name evidence="12" type="ORF">PR003_g13630</name>
</gene>
<keyword evidence="3" id="KW-0378">Hydrolase</keyword>
<dbReference type="GO" id="GO:0016787">
    <property type="term" value="F:hydrolase activity"/>
    <property type="evidence" value="ECO:0007669"/>
    <property type="project" value="UniProtKB-KW"/>
</dbReference>
<dbReference type="Proteomes" id="UP000434957">
    <property type="component" value="Unassembled WGS sequence"/>
</dbReference>
<dbReference type="SUPFAM" id="SSF47676">
    <property type="entry name" value="Conserved domain common to transcription factors TFIIS, elongin A, CRSP70"/>
    <property type="match status" value="1"/>
</dbReference>
<dbReference type="Pfam" id="PF13086">
    <property type="entry name" value="AAA_11"/>
    <property type="match status" value="2"/>
</dbReference>
<evidence type="ECO:0000256" key="8">
    <source>
        <dbReference type="SAM" id="MobiDB-lite"/>
    </source>
</evidence>
<feature type="region of interest" description="Disordered" evidence="8">
    <location>
        <begin position="2118"/>
        <end position="2513"/>
    </location>
</feature>
<evidence type="ECO:0000256" key="3">
    <source>
        <dbReference type="ARBA" id="ARBA00022801"/>
    </source>
</evidence>
<dbReference type="SMART" id="SM00509">
    <property type="entry name" value="TFS2N"/>
    <property type="match status" value="1"/>
</dbReference>
<dbReference type="GO" id="GO:0005524">
    <property type="term" value="F:ATP binding"/>
    <property type="evidence" value="ECO:0007669"/>
    <property type="project" value="UniProtKB-KW"/>
</dbReference>
<evidence type="ECO:0000256" key="6">
    <source>
        <dbReference type="ARBA" id="ARBA00023242"/>
    </source>
</evidence>
<feature type="compositionally biased region" description="Low complexity" evidence="8">
    <location>
        <begin position="2123"/>
        <end position="2138"/>
    </location>
</feature>
<dbReference type="Gene3D" id="1.20.930.10">
    <property type="entry name" value="Conserved domain common to transcription factors TFIIS, elongin A, CRSP70"/>
    <property type="match status" value="1"/>
</dbReference>
<dbReference type="InterPro" id="IPR041679">
    <property type="entry name" value="DNA2/NAM7-like_C"/>
</dbReference>
<dbReference type="Pfam" id="PF12726">
    <property type="entry name" value="SEN1_N"/>
    <property type="match status" value="1"/>
</dbReference>
<evidence type="ECO:0000313" key="13">
    <source>
        <dbReference type="Proteomes" id="UP000429607"/>
    </source>
</evidence>
<evidence type="ECO:0000256" key="2">
    <source>
        <dbReference type="ARBA" id="ARBA00022741"/>
    </source>
</evidence>
<evidence type="ECO:0000256" key="4">
    <source>
        <dbReference type="ARBA" id="ARBA00022806"/>
    </source>
</evidence>
<dbReference type="CDD" id="cd00183">
    <property type="entry name" value="TFIIS_I"/>
    <property type="match status" value="1"/>
</dbReference>
<feature type="compositionally biased region" description="Polar residues" evidence="8">
    <location>
        <begin position="961"/>
        <end position="973"/>
    </location>
</feature>
<feature type="compositionally biased region" description="Polar residues" evidence="8">
    <location>
        <begin position="1605"/>
        <end position="1615"/>
    </location>
</feature>
<sequence length="2513" mass="279941">MEAQARALEEEVRQLCELEQTKQTALLKQRLYSRVGQFLMGSLDMRHWWCSYSPLMVFMMRVLELYPTSESVCVFYKRMEQQLGVCTKCVDIYHASMPSVHVELEFEFTPESIQAFFVKLQGLDTDRIQRQLTDTSMGMASAQQQTAQAVALTLYEVLSQRRLLSDFRIVRVLSKWTSSPFSEVKNNPNLENLRGCAGLYQLLVSPDSGVREWAKKMVQHFGKIQLTGDNGEDQYFREVMEEWVYILEGEAFNKSVLSLELKSTEDLQNFLEPTNCVKTPTKKILWSALDHVMQQMDVNSLETMLDSFDTIPDLVLNYLQDPDLSDEQTIILVVTKCFAVLLRCLGHRFWNHHVSSPKVVLDLVMQHCRRPSWRVFVTKQFIELLPPLLVAMRPPQVSSQASNQDKLDFYLKTRRELLQFLIVESFRPEHYDSIAIVASSRAAFAILNDCYEHRIPGSVKSAGGTGSGRDEGALSESISVDYSVSESAFWWPCGTGLGGDTNLEQLWMNHLFEIVVRPNNIESLVDEAAETTALILSKHLQLARHAVYTSIAANKGDDTGSLDVVTKGKPIITDLLKKLCSWGTVTTIPLQVHGALFESIGGISELLNGVAAQPSPSEHLQHFADTLRQYEAQTQQYLRRMCDEVLLKGLANPFGFPVVSQHISACYLSPTSSVDQQVKRLIGQYVADKKRPTQVPSPLEALLISVHRNAEAFLRGQLSMLQSMRLYGFSEAVCLPAVKKLIFVWSRVFDMLGGDLERAFQKASNAKAMATSSYQVTDTGIAAAHLLKLPSLINDFLIALLTSLFDPKTKITVEITEATRVQCLDFGISFWKFWVTVLKDPIVSSKRVVALIAPLVECIARSAVSEKKRAAELLMTVLGCLLQGNTRLDEPTLTLIDSIKAEAASIESKQSTDFGRMTKKFRQLDQTSHFFTKRPTGSTGLQKFVDLTSRSKSKLPPRAKSSATTMLSSSTRPMSGKSAARAQSRALVDLTGIEEVSNEAAARKQHSFYSEEEYRVPSKREPSPKGPTPKSKTTFDMSQVIKGISHSHPGSNKAIRVERQQGSDRAVNQPQEEEEEEEEDTDLRFAALFHRIKTTRKPIAVCSLLPFYRELLQVCMPVLLSGEFQNERSDKELEAPALSFKKNADYVRAFLPLMLEECNNEVQEGLRKCSYGNRGHLLRYESEKPREGMRCISFSIVQKDESLLASSQSKFGGKGRPGRGFNEKLFRNGDVVLLQISVASQNQSDFLGKREFVGVILISETEKGRRQTSSTKKSSKNEEEDSVKVLFLNDGELDNATASVRSFSTEVLAASAIADSEWKVNPLCNLVTSAREYIALRSVDMLPEHLRTAILTPEAYKSTQSELITITSVLDELRADKSSESNAKVVKLLKRLDKMDVMLTDLRSTSIGKAVNKLRKHDDAEIKALSAKLKDKWTSLMDKKDTLERAPRFLSPELWEAIKPQYNSSQLQSIHSVLNNYSMGVSLLQGPPGTGKTKTIMGLLSGLLSLRLPATAVMPMISPKPSPNGAKGEFSNFEAVRSRGVTAGQGNGRTASDAAPTFSLSGVTSALGSILRRSTDTSSAGPSRTSIQALKNGASSRSRLENKLSSRTSHQSGSSLVVKRRVISSAASERAASRTNNILLCAPSNGAVNELVLRIVTDGLMDSSGNITKVRAPSVHPEAMSEEWISIVRLGYAGEDASETVNSVCLPHIIRREMAIHPKAMQLHSLQDTQRQLRGSIRDFHNKEEDANGPKKERKALAKMHQQLTECSGKIRRLRDEVTAIRAKMTETILSKASIIACTLSKAGSGDFSELKHGFDALIIDEAAQAVELSTLVPIRERVARVVLVGDPKQLPATVKSVVAAKARYDRSLFERIAESGVAPSMLRVQYRMHPFLRDFPSKRFYGGMLTDGPSVMERVQKVCPGVYAHTSFQPFLLYDVDNSREEDMNGSKYNRTEAAFCISLCQNMFETCADVRKNKWSVGFVSPYKEQVRVLRQEITKSAIPTTVSIEVNTVDGFQGREKDVIVFSCVRSSQRGGIGFLRDVRRLNVAITRARFCLYVVGNVNTLVRDETWAALVRSARDRKLIIRTKGEAFPTVAKRLESERHRDLAEYYKSMHEKAAQKLAPSAKPAKNTATKPAKVGNPALKSEEGMRDSKTNGGEKSSGDARSTPQDKPHEANDQKLTDTAKEFVKAESRPENPLKVEKQPADSLKRPAAEETSKDTSSLKKPRLSVKTSPSAADLQGQYEIRSFRDQRSSSTSATASSPSAADLRGKHDIRSFQDRSSSSRTDSRRRDEYRSRERSRESPSDHPRSEHAGSSTREARRDESSRSRDYRSSADRDRSDRRNVDAYRQGGRYRGDDRRDRDSRSRYESADPRSMSRSASASLPNKLPQSISEKEFCQANEPPPPSKADRMRSNTPRMGGKRPHSGSSYPPPVHSDRHRNRDQPSSRLDNRPSSSHRTVTNESTTNRARSSNATTPRSANVLGNILGSASKLANATSRVNDKSNSRTSDFS</sequence>
<dbReference type="InterPro" id="IPR045055">
    <property type="entry name" value="DNA2/NAM7-like"/>
</dbReference>
<dbReference type="InterPro" id="IPR041677">
    <property type="entry name" value="DNA2/NAM7_AAA_11"/>
</dbReference>
<dbReference type="EMBL" id="QXFT01000866">
    <property type="protein sequence ID" value="KAE9334228.1"/>
    <property type="molecule type" value="Genomic_DNA"/>
</dbReference>
<evidence type="ECO:0000256" key="5">
    <source>
        <dbReference type="ARBA" id="ARBA00022840"/>
    </source>
</evidence>
<keyword evidence="2" id="KW-0547">Nucleotide-binding</keyword>
<dbReference type="Pfam" id="PF13087">
    <property type="entry name" value="AAA_12"/>
    <property type="match status" value="1"/>
</dbReference>
<dbReference type="CDD" id="cd18042">
    <property type="entry name" value="DEXXQc_SETX"/>
    <property type="match status" value="1"/>
</dbReference>
<dbReference type="EMBL" id="QXFV01001002">
    <property type="protein sequence ID" value="KAE9018378.1"/>
    <property type="molecule type" value="Genomic_DNA"/>
</dbReference>
<comment type="caution">
    <text evidence="12">The sequence shown here is derived from an EMBL/GenBank/DDBJ whole genome shotgun (WGS) entry which is preliminary data.</text>
</comment>
<feature type="compositionally biased region" description="Basic and acidic residues" evidence="8">
    <location>
        <begin position="2269"/>
        <end position="2279"/>
    </location>
</feature>
<feature type="compositionally biased region" description="Polar residues" evidence="8">
    <location>
        <begin position="1576"/>
        <end position="1597"/>
    </location>
</feature>
<dbReference type="InterPro" id="IPR024481">
    <property type="entry name" value="Helicase_Sen1_N"/>
</dbReference>
<dbReference type="InterPro" id="IPR003617">
    <property type="entry name" value="TFIIS/CRSP70_N_sub"/>
</dbReference>
<feature type="compositionally biased region" description="Polar residues" evidence="8">
    <location>
        <begin position="2453"/>
        <end position="2480"/>
    </location>
</feature>
<name>A0A6A4FGS6_9STRA</name>
<dbReference type="Pfam" id="PF08711">
    <property type="entry name" value="Med26"/>
    <property type="match status" value="1"/>
</dbReference>
<dbReference type="OrthoDB" id="6513042at2759"/>
<dbReference type="SUPFAM" id="SSF52540">
    <property type="entry name" value="P-loop containing nucleoside triphosphate hydrolases"/>
    <property type="match status" value="1"/>
</dbReference>
<feature type="region of interest" description="Disordered" evidence="8">
    <location>
        <begin position="1573"/>
        <end position="1615"/>
    </location>
</feature>
<dbReference type="GO" id="GO:0005634">
    <property type="term" value="C:nucleus"/>
    <property type="evidence" value="ECO:0007669"/>
    <property type="project" value="UniProtKB-SubCell"/>
</dbReference>
<evidence type="ECO:0000313" key="15">
    <source>
        <dbReference type="Proteomes" id="UP000435112"/>
    </source>
</evidence>
<evidence type="ECO:0000256" key="7">
    <source>
        <dbReference type="PROSITE-ProRule" id="PRU00649"/>
    </source>
</evidence>
<feature type="compositionally biased region" description="Basic and acidic residues" evidence="8">
    <location>
        <begin position="2355"/>
        <end position="2373"/>
    </location>
</feature>
<dbReference type="GO" id="GO:0005694">
    <property type="term" value="C:chromosome"/>
    <property type="evidence" value="ECO:0007669"/>
    <property type="project" value="UniProtKB-ARBA"/>
</dbReference>
<dbReference type="EMBL" id="QXFU01000879">
    <property type="protein sequence ID" value="KAE9017551.1"/>
    <property type="molecule type" value="Genomic_DNA"/>
</dbReference>
<evidence type="ECO:0000256" key="1">
    <source>
        <dbReference type="ARBA" id="ARBA00004123"/>
    </source>
</evidence>
<dbReference type="PANTHER" id="PTHR10887:SF495">
    <property type="entry name" value="HELICASE SENATAXIN ISOFORM X1-RELATED"/>
    <property type="match status" value="1"/>
</dbReference>
<evidence type="ECO:0000313" key="10">
    <source>
        <dbReference type="EMBL" id="KAE9017551.1"/>
    </source>
</evidence>
<dbReference type="InterPro" id="IPR017923">
    <property type="entry name" value="TFIIS_N"/>
</dbReference>
<dbReference type="Gene3D" id="3.40.50.300">
    <property type="entry name" value="P-loop containing nucleotide triphosphate hydrolases"/>
    <property type="match status" value="2"/>
</dbReference>
<feature type="domain" description="TFIIS N-terminal" evidence="9">
    <location>
        <begin position="1361"/>
        <end position="1440"/>
    </location>
</feature>
<keyword evidence="14" id="KW-1185">Reference proteome</keyword>
<evidence type="ECO:0000313" key="11">
    <source>
        <dbReference type="EMBL" id="KAE9018378.1"/>
    </source>
</evidence>
<dbReference type="InterPro" id="IPR035441">
    <property type="entry name" value="TFIIS/LEDGF_dom_sf"/>
</dbReference>
<evidence type="ECO:0000313" key="14">
    <source>
        <dbReference type="Proteomes" id="UP000434957"/>
    </source>
</evidence>
<proteinExistence type="predicted"/>
<feature type="compositionally biased region" description="Basic and acidic residues" evidence="8">
    <location>
        <begin position="2145"/>
        <end position="2154"/>
    </location>
</feature>
<dbReference type="Proteomes" id="UP000435112">
    <property type="component" value="Unassembled WGS sequence"/>
</dbReference>
<evidence type="ECO:0000259" key="9">
    <source>
        <dbReference type="PROSITE" id="PS51319"/>
    </source>
</evidence>
<dbReference type="PROSITE" id="PS51319">
    <property type="entry name" value="TFIIS_N"/>
    <property type="match status" value="1"/>
</dbReference>
<evidence type="ECO:0000313" key="12">
    <source>
        <dbReference type="EMBL" id="KAE9334228.1"/>
    </source>
</evidence>
<protein>
    <recommendedName>
        <fullName evidence="9">TFIIS N-terminal domain-containing protein</fullName>
    </recommendedName>
</protein>
<feature type="compositionally biased region" description="Low complexity" evidence="8">
    <location>
        <begin position="2254"/>
        <end position="2267"/>
    </location>
</feature>
<comment type="subcellular location">
    <subcellularLocation>
        <location evidence="1 7">Nucleus</location>
    </subcellularLocation>
</comment>
<keyword evidence="5" id="KW-0067">ATP-binding</keyword>
<feature type="compositionally biased region" description="Acidic residues" evidence="8">
    <location>
        <begin position="1071"/>
        <end position="1080"/>
    </location>
</feature>
<dbReference type="CDD" id="cd18808">
    <property type="entry name" value="SF1_C_Upf1"/>
    <property type="match status" value="1"/>
</dbReference>
<feature type="compositionally biased region" description="Basic and acidic residues" evidence="8">
    <location>
        <begin position="2287"/>
        <end position="2347"/>
    </location>
</feature>
<feature type="region of interest" description="Disordered" evidence="8">
    <location>
        <begin position="998"/>
        <end position="1080"/>
    </location>
</feature>
<dbReference type="InterPro" id="IPR027417">
    <property type="entry name" value="P-loop_NTPase"/>
</dbReference>
<feature type="compositionally biased region" description="Polar residues" evidence="8">
    <location>
        <begin position="2377"/>
        <end position="2393"/>
    </location>
</feature>
<feature type="compositionally biased region" description="Basic and acidic residues" evidence="8">
    <location>
        <begin position="2169"/>
        <end position="2223"/>
    </location>
</feature>
<keyword evidence="4" id="KW-0347">Helicase</keyword>
<keyword evidence="6 7" id="KW-0539">Nucleus</keyword>
<reference evidence="12 14" key="1">
    <citation type="submission" date="2018-08" db="EMBL/GenBank/DDBJ databases">
        <title>Genomic investigation of the strawberry pathogen Phytophthora fragariae indicates pathogenicity is determined by transcriptional variation in three key races.</title>
        <authorList>
            <person name="Adams T.M."/>
            <person name="Armitage A.D."/>
            <person name="Sobczyk M.K."/>
            <person name="Bates H.J."/>
            <person name="Dunwell J.M."/>
            <person name="Nellist C.F."/>
            <person name="Harrison R.J."/>
        </authorList>
    </citation>
    <scope>NUCLEOTIDE SEQUENCE [LARGE SCALE GENOMIC DNA]</scope>
    <source>
        <strain evidence="11 13">SCRP249</strain>
        <strain evidence="10 15">SCRP324</strain>
        <strain evidence="12 14">SCRP333</strain>
    </source>
</reference>
<dbReference type="FunFam" id="3.40.50.300:FF:000326">
    <property type="entry name" value="P-loop containing nucleoside triphosphate hydrolase"/>
    <property type="match status" value="1"/>
</dbReference>